<feature type="region of interest" description="Disordered" evidence="4">
    <location>
        <begin position="287"/>
        <end position="321"/>
    </location>
</feature>
<accession>A0A8E2AQI4</accession>
<dbReference type="InterPro" id="IPR019775">
    <property type="entry name" value="WD40_repeat_CS"/>
</dbReference>
<dbReference type="Gene3D" id="2.130.10.10">
    <property type="entry name" value="YVTN repeat-like/Quinoprotein amine dehydrogenase"/>
    <property type="match status" value="3"/>
</dbReference>
<dbReference type="EMBL" id="KV722524">
    <property type="protein sequence ID" value="OCH86525.1"/>
    <property type="molecule type" value="Genomic_DNA"/>
</dbReference>
<sequence>MDVPSKGKDQGTGHCKCPSPSRKNLVVCIDGTSNQFGAKNTNVIELYRLVKKMPGDRQKTYYNSGIGTYAKPSWRSWSYRKQWIDHKIDLAIAWNFERIVLSPYQWLSDNYEEGDQIYLFGFSRGAYQVCALSAMIDKVGLIHKGNEEQIPFAYELYAADESESGNRKVIEGERKSGPSERQSEGGGGGSENGNSDSGGRKREGGSSASKLDTKAETAPQCFKKTFSRNVRVHFVGVWDTVSSVGVVRHRVLPGTADGMKHVCIFRHVLALDERRVKFLPEYMNQGLSVGEPETSKDKVSEQVPGSTRPESPGASQPRSPHTKEVWFVGTHSDISGGNVDNTNMDRRAPPLRWMIYEAVAARLKLDDWMTDTKPPTEVYESLTGGWQLLEFLPLKQLTYEDKDSTRRRLHRGAACQVQSGQKIHSTVIDAAGPWWTESKYTPKATLASTMKLAAWKDLQNSSDLPELGDVIERDLPDLVLDALNKCAKKVDRLLSGEEFSSDHLRSDLNPWLDIEEGCRALRDRHAPEYLLSEAKRAAGGIPPDYVTTLITAVICVASGSETLPIVDYSILESMPQKDPKWADHRTMFIPSKELFALYKHSNFVTSVAFSPDGKYIVSGSDDQTVRVWDAETGRALGQLFTGHEDWVRSVAVSPNGRHIISGSVDKTIRVWDAATGTTILAPLKGHRYEVNSVVFSRDGKHIASGSYDGTICLWNAGTGAATGEPLRGQTGPVMSVAFSPNGARVVSGSGDGTVCVWDVETRRAIGGPFTGHRNWVQSVAFSPDGQHVISGSDDVTIRIWDAATGTTILQPIKAHTDGVLSVAFSRDGKRIVSSSEDRTIRVWDGATGSAIGELLTGHSSRV</sequence>
<dbReference type="PANTHER" id="PTHR22847:SF637">
    <property type="entry name" value="WD REPEAT DOMAIN 5B"/>
    <property type="match status" value="1"/>
</dbReference>
<keyword evidence="7" id="KW-1185">Reference proteome</keyword>
<feature type="repeat" description="WD" evidence="3">
    <location>
        <begin position="812"/>
        <end position="853"/>
    </location>
</feature>
<feature type="repeat" description="WD" evidence="3">
    <location>
        <begin position="726"/>
        <end position="767"/>
    </location>
</feature>
<dbReference type="InterPro" id="IPR001680">
    <property type="entry name" value="WD40_rpt"/>
</dbReference>
<feature type="repeat" description="WD" evidence="3">
    <location>
        <begin position="769"/>
        <end position="810"/>
    </location>
</feature>
<dbReference type="GO" id="GO:1990234">
    <property type="term" value="C:transferase complex"/>
    <property type="evidence" value="ECO:0007669"/>
    <property type="project" value="UniProtKB-ARBA"/>
</dbReference>
<evidence type="ECO:0000256" key="2">
    <source>
        <dbReference type="ARBA" id="ARBA00022737"/>
    </source>
</evidence>
<name>A0A8E2AQI4_9APHY</name>
<evidence type="ECO:0000256" key="4">
    <source>
        <dbReference type="SAM" id="MobiDB-lite"/>
    </source>
</evidence>
<dbReference type="OrthoDB" id="2794527at2759"/>
<dbReference type="PROSITE" id="PS50294">
    <property type="entry name" value="WD_REPEATS_REGION"/>
    <property type="match status" value="6"/>
</dbReference>
<proteinExistence type="predicted"/>
<dbReference type="PROSITE" id="PS50082">
    <property type="entry name" value="WD_REPEATS_2"/>
    <property type="match status" value="6"/>
</dbReference>
<feature type="repeat" description="WD" evidence="3">
    <location>
        <begin position="640"/>
        <end position="681"/>
    </location>
</feature>
<evidence type="ECO:0000259" key="5">
    <source>
        <dbReference type="Pfam" id="PF09994"/>
    </source>
</evidence>
<feature type="repeat" description="WD" evidence="3">
    <location>
        <begin position="597"/>
        <end position="638"/>
    </location>
</feature>
<dbReference type="Proteomes" id="UP000250043">
    <property type="component" value="Unassembled WGS sequence"/>
</dbReference>
<feature type="domain" description="T6SS Phospholipase effector Tle1-like catalytic" evidence="5">
    <location>
        <begin position="23"/>
        <end position="356"/>
    </location>
</feature>
<dbReference type="Pfam" id="PF00400">
    <property type="entry name" value="WD40"/>
    <property type="match status" value="6"/>
</dbReference>
<dbReference type="InterPro" id="IPR020472">
    <property type="entry name" value="WD40_PAC1"/>
</dbReference>
<dbReference type="InterPro" id="IPR036322">
    <property type="entry name" value="WD40_repeat_dom_sf"/>
</dbReference>
<feature type="region of interest" description="Disordered" evidence="4">
    <location>
        <begin position="165"/>
        <end position="214"/>
    </location>
</feature>
<feature type="repeat" description="WD" evidence="3">
    <location>
        <begin position="683"/>
        <end position="724"/>
    </location>
</feature>
<dbReference type="CDD" id="cd00200">
    <property type="entry name" value="WD40"/>
    <property type="match status" value="1"/>
</dbReference>
<dbReference type="InterPro" id="IPR018712">
    <property type="entry name" value="Tle1-like_cat"/>
</dbReference>
<dbReference type="InterPro" id="IPR015943">
    <property type="entry name" value="WD40/YVTN_repeat-like_dom_sf"/>
</dbReference>
<gene>
    <name evidence="6" type="ORF">OBBRIDRAFT_838107</name>
</gene>
<reference evidence="6 7" key="1">
    <citation type="submission" date="2016-07" db="EMBL/GenBank/DDBJ databases">
        <title>Draft genome of the white-rot fungus Obba rivulosa 3A-2.</title>
        <authorList>
            <consortium name="DOE Joint Genome Institute"/>
            <person name="Miettinen O."/>
            <person name="Riley R."/>
            <person name="Acob R."/>
            <person name="Barry K."/>
            <person name="Cullen D."/>
            <person name="De Vries R."/>
            <person name="Hainaut M."/>
            <person name="Hatakka A."/>
            <person name="Henrissat B."/>
            <person name="Hilden K."/>
            <person name="Kuo R."/>
            <person name="Labutti K."/>
            <person name="Lipzen A."/>
            <person name="Makela M.R."/>
            <person name="Sandor L."/>
            <person name="Spatafora J.W."/>
            <person name="Grigoriev I.V."/>
            <person name="Hibbett D.S."/>
        </authorList>
    </citation>
    <scope>NUCLEOTIDE SEQUENCE [LARGE SCALE GENOMIC DNA]</scope>
    <source>
        <strain evidence="6 7">3A-2</strain>
    </source>
</reference>
<dbReference type="Pfam" id="PF09994">
    <property type="entry name" value="T6SS_Tle1-like_cat"/>
    <property type="match status" value="1"/>
</dbReference>
<dbReference type="PROSITE" id="PS00678">
    <property type="entry name" value="WD_REPEATS_1"/>
    <property type="match status" value="4"/>
</dbReference>
<dbReference type="SUPFAM" id="SSF50978">
    <property type="entry name" value="WD40 repeat-like"/>
    <property type="match status" value="1"/>
</dbReference>
<keyword evidence="1 3" id="KW-0853">WD repeat</keyword>
<dbReference type="AlphaFoldDB" id="A0A8E2AQI4"/>
<dbReference type="PRINTS" id="PR00320">
    <property type="entry name" value="GPROTEINBRPT"/>
</dbReference>
<dbReference type="GO" id="GO:0005634">
    <property type="term" value="C:nucleus"/>
    <property type="evidence" value="ECO:0007669"/>
    <property type="project" value="TreeGrafter"/>
</dbReference>
<evidence type="ECO:0000313" key="6">
    <source>
        <dbReference type="EMBL" id="OCH86525.1"/>
    </source>
</evidence>
<protein>
    <submittedName>
        <fullName evidence="6">WD40 repeat-like protein</fullName>
    </submittedName>
</protein>
<evidence type="ECO:0000256" key="1">
    <source>
        <dbReference type="ARBA" id="ARBA00022574"/>
    </source>
</evidence>
<organism evidence="6 7">
    <name type="scientific">Obba rivulosa</name>
    <dbReference type="NCBI Taxonomy" id="1052685"/>
    <lineage>
        <taxon>Eukaryota</taxon>
        <taxon>Fungi</taxon>
        <taxon>Dikarya</taxon>
        <taxon>Basidiomycota</taxon>
        <taxon>Agaricomycotina</taxon>
        <taxon>Agaricomycetes</taxon>
        <taxon>Polyporales</taxon>
        <taxon>Gelatoporiaceae</taxon>
        <taxon>Obba</taxon>
    </lineage>
</organism>
<evidence type="ECO:0000256" key="3">
    <source>
        <dbReference type="PROSITE-ProRule" id="PRU00221"/>
    </source>
</evidence>
<keyword evidence="2" id="KW-0677">Repeat</keyword>
<feature type="compositionally biased region" description="Basic and acidic residues" evidence="4">
    <location>
        <begin position="165"/>
        <end position="183"/>
    </location>
</feature>
<evidence type="ECO:0000313" key="7">
    <source>
        <dbReference type="Proteomes" id="UP000250043"/>
    </source>
</evidence>
<dbReference type="SMART" id="SM00320">
    <property type="entry name" value="WD40"/>
    <property type="match status" value="6"/>
</dbReference>
<dbReference type="PANTHER" id="PTHR22847">
    <property type="entry name" value="WD40 REPEAT PROTEIN"/>
    <property type="match status" value="1"/>
</dbReference>
<feature type="compositionally biased region" description="Polar residues" evidence="4">
    <location>
        <begin position="303"/>
        <end position="319"/>
    </location>
</feature>